<feature type="non-terminal residue" evidence="4">
    <location>
        <position position="1"/>
    </location>
</feature>
<organism evidence="4 5">
    <name type="scientific">Brachionus calyciflorus</name>
    <dbReference type="NCBI Taxonomy" id="104777"/>
    <lineage>
        <taxon>Eukaryota</taxon>
        <taxon>Metazoa</taxon>
        <taxon>Spiralia</taxon>
        <taxon>Gnathifera</taxon>
        <taxon>Rotifera</taxon>
        <taxon>Eurotatoria</taxon>
        <taxon>Monogononta</taxon>
        <taxon>Pseudotrocha</taxon>
        <taxon>Ploima</taxon>
        <taxon>Brachionidae</taxon>
        <taxon>Brachionus</taxon>
    </lineage>
</organism>
<name>A0A814FW05_9BILA</name>
<keyword evidence="2" id="KW-0732">Signal</keyword>
<dbReference type="PANTHER" id="PTHR24373:SF275">
    <property type="entry name" value="TIR DOMAIN-CONTAINING PROTEIN"/>
    <property type="match status" value="1"/>
</dbReference>
<dbReference type="AlphaFoldDB" id="A0A814FW05"/>
<dbReference type="PANTHER" id="PTHR24373">
    <property type="entry name" value="SLIT RELATED LEUCINE-RICH REPEAT NEURONAL PROTEIN"/>
    <property type="match status" value="1"/>
</dbReference>
<dbReference type="InterPro" id="IPR003591">
    <property type="entry name" value="Leu-rich_rpt_typical-subtyp"/>
</dbReference>
<evidence type="ECO:0000256" key="3">
    <source>
        <dbReference type="ARBA" id="ARBA00022737"/>
    </source>
</evidence>
<proteinExistence type="predicted"/>
<comment type="caution">
    <text evidence="4">The sequence shown here is derived from an EMBL/GenBank/DDBJ whole genome shotgun (WGS) entry which is preliminary data.</text>
</comment>
<dbReference type="InterPro" id="IPR001611">
    <property type="entry name" value="Leu-rich_rpt"/>
</dbReference>
<keyword evidence="3" id="KW-0677">Repeat</keyword>
<reference evidence="4" key="1">
    <citation type="submission" date="2021-02" db="EMBL/GenBank/DDBJ databases">
        <authorList>
            <person name="Nowell W R."/>
        </authorList>
    </citation>
    <scope>NUCLEOTIDE SEQUENCE</scope>
    <source>
        <strain evidence="4">Ploen Becks lab</strain>
    </source>
</reference>
<dbReference type="InterPro" id="IPR050328">
    <property type="entry name" value="Dev_Immune_Receptor"/>
</dbReference>
<dbReference type="Gene3D" id="3.80.10.10">
    <property type="entry name" value="Ribonuclease Inhibitor"/>
    <property type="match status" value="2"/>
</dbReference>
<gene>
    <name evidence="4" type="ORF">OXX778_LOCUS15901</name>
</gene>
<sequence length="297" mass="34870">DYLDANVINSAYHFQKSRLIEDDNISVVDFRYDMQRVEHLTVTNEGTLQDVLSYRNEHDLKNLRAICLYDLKTQNISNNIFPEFDFLKELEFNYCMIKEAKDYYFQGLIQLEKLVLYETEFYVVSRGFLNGIYSLQNLKIYNNQLGLKNRINEFCSTIDQKTFTDNENLISLDLENTLVQQINDFAFENLTFLNTIRLIGNNIKIITKNTFTGLVNLIILNLSKNQISTIEYNSFISLGKLEELDLSSNFISNVESRMFNGLVKLKFLDLSKNRILNIDDNMYELFKNCTINLMDRN</sequence>
<dbReference type="SUPFAM" id="SSF52058">
    <property type="entry name" value="L domain-like"/>
    <property type="match status" value="1"/>
</dbReference>
<evidence type="ECO:0000313" key="4">
    <source>
        <dbReference type="EMBL" id="CAF0990822.1"/>
    </source>
</evidence>
<dbReference type="EMBL" id="CAJNOC010003615">
    <property type="protein sequence ID" value="CAF0990822.1"/>
    <property type="molecule type" value="Genomic_DNA"/>
</dbReference>
<dbReference type="SMART" id="SM00365">
    <property type="entry name" value="LRR_SD22"/>
    <property type="match status" value="4"/>
</dbReference>
<dbReference type="InterPro" id="IPR032675">
    <property type="entry name" value="LRR_dom_sf"/>
</dbReference>
<dbReference type="SMART" id="SM00369">
    <property type="entry name" value="LRR_TYP"/>
    <property type="match status" value="4"/>
</dbReference>
<dbReference type="PROSITE" id="PS51450">
    <property type="entry name" value="LRR"/>
    <property type="match status" value="3"/>
</dbReference>
<accession>A0A814FW05</accession>
<keyword evidence="5" id="KW-1185">Reference proteome</keyword>
<evidence type="ECO:0000256" key="1">
    <source>
        <dbReference type="ARBA" id="ARBA00022614"/>
    </source>
</evidence>
<evidence type="ECO:0000313" key="5">
    <source>
        <dbReference type="Proteomes" id="UP000663879"/>
    </source>
</evidence>
<evidence type="ECO:0000256" key="2">
    <source>
        <dbReference type="ARBA" id="ARBA00022729"/>
    </source>
</evidence>
<dbReference type="OrthoDB" id="27267at2759"/>
<keyword evidence="1" id="KW-0433">Leucine-rich repeat</keyword>
<protein>
    <submittedName>
        <fullName evidence="4">Uncharacterized protein</fullName>
    </submittedName>
</protein>
<dbReference type="Pfam" id="PF13855">
    <property type="entry name" value="LRR_8"/>
    <property type="match status" value="1"/>
</dbReference>
<dbReference type="Proteomes" id="UP000663879">
    <property type="component" value="Unassembled WGS sequence"/>
</dbReference>